<dbReference type="SUPFAM" id="SSF101262">
    <property type="entry name" value="Methenyltetrahydrofolate cyclohydrolase-like"/>
    <property type="match status" value="1"/>
</dbReference>
<dbReference type="Gene3D" id="1.20.120.680">
    <property type="entry name" value="Formiminotetrahydrofolate cyclodeaminase monomer, up-and-down helical bundle"/>
    <property type="match status" value="1"/>
</dbReference>
<dbReference type="InterPro" id="IPR007044">
    <property type="entry name" value="Cyclodeamin/CycHdrlase"/>
</dbReference>
<evidence type="ECO:0000259" key="2">
    <source>
        <dbReference type="Pfam" id="PF04961"/>
    </source>
</evidence>
<protein>
    <submittedName>
        <fullName evidence="4">Serine cycle enzyme</fullName>
    </submittedName>
</protein>
<comment type="caution">
    <text evidence="4">The sequence shown here is derived from an EMBL/GenBank/DDBJ whole genome shotgun (WGS) entry which is preliminary data.</text>
</comment>
<evidence type="ECO:0000313" key="5">
    <source>
        <dbReference type="Proteomes" id="UP000886597"/>
    </source>
</evidence>
<evidence type="ECO:0000313" key="3">
    <source>
        <dbReference type="EMBL" id="GEQ49646.1"/>
    </source>
</evidence>
<gene>
    <name evidence="3" type="ORF">TK11N_14980</name>
    <name evidence="4" type="ORF">TK2N_14710</name>
</gene>
<dbReference type="EMBL" id="BKBO01000022">
    <property type="protein sequence ID" value="GEQ49646.1"/>
    <property type="molecule type" value="Genomic_DNA"/>
</dbReference>
<keyword evidence="1" id="KW-0175">Coiled coil</keyword>
<evidence type="ECO:0000256" key="1">
    <source>
        <dbReference type="SAM" id="Coils"/>
    </source>
</evidence>
<reference evidence="4" key="1">
    <citation type="submission" date="2019-08" db="EMBL/GenBank/DDBJ databases">
        <authorList>
            <person name="Ishikawa M."/>
            <person name="Suzuki T."/>
            <person name="Matsutani M."/>
        </authorList>
    </citation>
    <scope>NUCLEOTIDE SEQUENCE</scope>
    <source>
        <strain evidence="4">7C1</strain>
        <strain evidence="3">8C4</strain>
    </source>
</reference>
<dbReference type="Proteomes" id="UP000886607">
    <property type="component" value="Unassembled WGS sequence"/>
</dbReference>
<dbReference type="Proteomes" id="UP000886597">
    <property type="component" value="Unassembled WGS sequence"/>
</dbReference>
<dbReference type="InterPro" id="IPR036178">
    <property type="entry name" value="Formintransfe-cycloase-like_sf"/>
</dbReference>
<name>A0AAN4UC04_9ENTE</name>
<dbReference type="GO" id="GO:0003824">
    <property type="term" value="F:catalytic activity"/>
    <property type="evidence" value="ECO:0007669"/>
    <property type="project" value="InterPro"/>
</dbReference>
<dbReference type="Pfam" id="PF04961">
    <property type="entry name" value="FTCD_C"/>
    <property type="match status" value="1"/>
</dbReference>
<dbReference type="RefSeq" id="WP_202584067.1">
    <property type="nucleotide sequence ID" value="NZ_BKBO01000022.1"/>
</dbReference>
<evidence type="ECO:0000313" key="6">
    <source>
        <dbReference type="Proteomes" id="UP000886607"/>
    </source>
</evidence>
<organism evidence="4 5">
    <name type="scientific">Tetragenococcus koreensis</name>
    <dbReference type="NCBI Taxonomy" id="290335"/>
    <lineage>
        <taxon>Bacteria</taxon>
        <taxon>Bacillati</taxon>
        <taxon>Bacillota</taxon>
        <taxon>Bacilli</taxon>
        <taxon>Lactobacillales</taxon>
        <taxon>Enterococcaceae</taxon>
        <taxon>Tetragenococcus</taxon>
    </lineage>
</organism>
<dbReference type="EMBL" id="BKBQ01000021">
    <property type="protein sequence ID" value="GEQ54627.1"/>
    <property type="molecule type" value="Genomic_DNA"/>
</dbReference>
<sequence length="208" mass="22625">MELTKMSVQEFIEVLGSDEPAPGGGSASGLAGSMGISLTKMVADLTVGKKKYQEYDELAKTVQLEAKELQTQLLEAISEDTEAFNQVSEVFSMPKDTNDEKEGRKKAMQEALKGATIAPYRIMELCLESLHVTAKIVGKSNVNATSDLGVAALNLKSALEGAWLNVLINLSGIKDEKFKKEYKNKGRAFLSEGCDLADDIYKNILKIV</sequence>
<feature type="domain" description="Cyclodeaminase/cyclohydrolase" evidence="2">
    <location>
        <begin position="7"/>
        <end position="185"/>
    </location>
</feature>
<reference evidence="4" key="2">
    <citation type="journal article" date="2020" name="Int. Dairy J.">
        <title>Lactic acid bacterial diversity in Brie cheese focusing on salt concentration and pH of isolation medium and characterisation of halophilic and alkaliphilic lactic acid bacterial isolates.</title>
        <authorList>
            <person name="Unno R."/>
            <person name="Matsutani M."/>
            <person name="Suzuki T."/>
            <person name="Kodama K."/>
            <person name="Matsushita H."/>
            <person name="Yamasato K."/>
            <person name="Koizumi Y."/>
            <person name="Ishikawa M."/>
        </authorList>
    </citation>
    <scope>NUCLEOTIDE SEQUENCE</scope>
    <source>
        <strain evidence="4">7C1</strain>
        <strain evidence="3">8C4</strain>
    </source>
</reference>
<accession>A0AAN4UC04</accession>
<keyword evidence="6" id="KW-1185">Reference proteome</keyword>
<evidence type="ECO:0000313" key="4">
    <source>
        <dbReference type="EMBL" id="GEQ54627.1"/>
    </source>
</evidence>
<dbReference type="AlphaFoldDB" id="A0AAN4UC04"/>
<feature type="coiled-coil region" evidence="1">
    <location>
        <begin position="52"/>
        <end position="79"/>
    </location>
</feature>
<proteinExistence type="predicted"/>